<feature type="non-terminal residue" evidence="2">
    <location>
        <position position="132"/>
    </location>
</feature>
<organism evidence="2 3">
    <name type="scientific">Rhodocollybia butyracea</name>
    <dbReference type="NCBI Taxonomy" id="206335"/>
    <lineage>
        <taxon>Eukaryota</taxon>
        <taxon>Fungi</taxon>
        <taxon>Dikarya</taxon>
        <taxon>Basidiomycota</taxon>
        <taxon>Agaricomycotina</taxon>
        <taxon>Agaricomycetes</taxon>
        <taxon>Agaricomycetidae</taxon>
        <taxon>Agaricales</taxon>
        <taxon>Marasmiineae</taxon>
        <taxon>Omphalotaceae</taxon>
        <taxon>Rhodocollybia</taxon>
    </lineage>
</organism>
<feature type="transmembrane region" description="Helical" evidence="1">
    <location>
        <begin position="12"/>
        <end position="31"/>
    </location>
</feature>
<dbReference type="AlphaFoldDB" id="A0A9P5UBR2"/>
<keyword evidence="1" id="KW-0812">Transmembrane</keyword>
<keyword evidence="3" id="KW-1185">Reference proteome</keyword>
<evidence type="ECO:0000313" key="2">
    <source>
        <dbReference type="EMBL" id="KAF9072378.1"/>
    </source>
</evidence>
<protein>
    <submittedName>
        <fullName evidence="2">Uncharacterized protein</fullName>
    </submittedName>
</protein>
<dbReference type="Proteomes" id="UP000772434">
    <property type="component" value="Unassembled WGS sequence"/>
</dbReference>
<evidence type="ECO:0000256" key="1">
    <source>
        <dbReference type="SAM" id="Phobius"/>
    </source>
</evidence>
<feature type="transmembrane region" description="Helical" evidence="1">
    <location>
        <begin position="37"/>
        <end position="56"/>
    </location>
</feature>
<evidence type="ECO:0000313" key="3">
    <source>
        <dbReference type="Proteomes" id="UP000772434"/>
    </source>
</evidence>
<keyword evidence="1" id="KW-0472">Membrane</keyword>
<comment type="caution">
    <text evidence="2">The sequence shown here is derived from an EMBL/GenBank/DDBJ whole genome shotgun (WGS) entry which is preliminary data.</text>
</comment>
<sequence>MIPSIHSPSFLQLYICFMLIPPLPLMFIAVFHLLYFFWLFLSFSTLRLLPITTLHVKYGRLEILLDPLTRVLLCVPVSCFICFFNSVSSLHCFHNLCNLLSSIWFCSVCTASGQLPLDLPLPLILLSKPLAL</sequence>
<proteinExistence type="predicted"/>
<accession>A0A9P5UBR2</accession>
<reference evidence="2" key="1">
    <citation type="submission" date="2020-11" db="EMBL/GenBank/DDBJ databases">
        <authorList>
            <consortium name="DOE Joint Genome Institute"/>
            <person name="Ahrendt S."/>
            <person name="Riley R."/>
            <person name="Andreopoulos W."/>
            <person name="Labutti K."/>
            <person name="Pangilinan J."/>
            <person name="Ruiz-Duenas F.J."/>
            <person name="Barrasa J.M."/>
            <person name="Sanchez-Garcia M."/>
            <person name="Camarero S."/>
            <person name="Miyauchi S."/>
            <person name="Serrano A."/>
            <person name="Linde D."/>
            <person name="Babiker R."/>
            <person name="Drula E."/>
            <person name="Ayuso-Fernandez I."/>
            <person name="Pacheco R."/>
            <person name="Padilla G."/>
            <person name="Ferreira P."/>
            <person name="Barriuso J."/>
            <person name="Kellner H."/>
            <person name="Castanera R."/>
            <person name="Alfaro M."/>
            <person name="Ramirez L."/>
            <person name="Pisabarro A.G."/>
            <person name="Kuo A."/>
            <person name="Tritt A."/>
            <person name="Lipzen A."/>
            <person name="He G."/>
            <person name="Yan M."/>
            <person name="Ng V."/>
            <person name="Cullen D."/>
            <person name="Martin F."/>
            <person name="Rosso M.-N."/>
            <person name="Henrissat B."/>
            <person name="Hibbett D."/>
            <person name="Martinez A.T."/>
            <person name="Grigoriev I.V."/>
        </authorList>
    </citation>
    <scope>NUCLEOTIDE SEQUENCE</scope>
    <source>
        <strain evidence="2">AH 40177</strain>
    </source>
</reference>
<name>A0A9P5UBR2_9AGAR</name>
<gene>
    <name evidence="2" type="ORF">BDP27DRAFT_1320358</name>
</gene>
<dbReference type="EMBL" id="JADNRY010000024">
    <property type="protein sequence ID" value="KAF9072378.1"/>
    <property type="molecule type" value="Genomic_DNA"/>
</dbReference>
<keyword evidence="1" id="KW-1133">Transmembrane helix</keyword>
<feature type="transmembrane region" description="Helical" evidence="1">
    <location>
        <begin position="68"/>
        <end position="87"/>
    </location>
</feature>